<keyword evidence="2" id="KW-1185">Reference proteome</keyword>
<evidence type="ECO:0000313" key="1">
    <source>
        <dbReference type="EMBL" id="BDI05333.1"/>
    </source>
</evidence>
<gene>
    <name evidence="1" type="ORF">CATMQ487_23030</name>
</gene>
<dbReference type="Proteomes" id="UP001057498">
    <property type="component" value="Chromosome"/>
</dbReference>
<sequence>MAGDAQSQRRRATVAVLGPLLDTAALLDELWFQHETMRGEAVSDIIGFVDAVARRHLFDTATCKRLYADFFKALRLPDAQLPADPWPAMQAQRPAAPAPAPAPAPAMPVPPAVMAAPMVVPAVAPAVASPSAINPVAAALAAAQASPPATATVPAIDAEPPVVFGALLRSIVSEVHRYHREALDEVRKDALGVLDSSGASAALRNAYREAWPRALQHDWQLRGSAADLAELLRVTYHALAEAFGRVGAEQILQRGLRAAEAVPEARLFSPKRLMASM</sequence>
<dbReference type="RefSeq" id="WP_251973377.1">
    <property type="nucleotide sequence ID" value="NZ_AP025730.1"/>
</dbReference>
<protein>
    <submittedName>
        <fullName evidence="1">Uncharacterized protein</fullName>
    </submittedName>
</protein>
<reference evidence="1" key="1">
    <citation type="submission" date="2022-04" db="EMBL/GenBank/DDBJ databases">
        <title>Whole genome sequence of Sphaerotilus sp. FB-5.</title>
        <authorList>
            <person name="Takeda M."/>
            <person name="Narihara S."/>
            <person name="Akimoto M."/>
            <person name="Akimoto R."/>
            <person name="Nishiyashiki S."/>
            <person name="Murakami T."/>
        </authorList>
    </citation>
    <scope>NUCLEOTIDE SEQUENCE</scope>
    <source>
        <strain evidence="1">FB-5</strain>
    </source>
</reference>
<evidence type="ECO:0000313" key="2">
    <source>
        <dbReference type="Proteomes" id="UP001057498"/>
    </source>
</evidence>
<accession>A0ABN6PLD0</accession>
<dbReference type="EMBL" id="AP025730">
    <property type="protein sequence ID" value="BDI05333.1"/>
    <property type="molecule type" value="Genomic_DNA"/>
</dbReference>
<organism evidence="1 2">
    <name type="scientific">Sphaerotilus microaerophilus</name>
    <dbReference type="NCBI Taxonomy" id="2914710"/>
    <lineage>
        <taxon>Bacteria</taxon>
        <taxon>Pseudomonadati</taxon>
        <taxon>Pseudomonadota</taxon>
        <taxon>Betaproteobacteria</taxon>
        <taxon>Burkholderiales</taxon>
        <taxon>Sphaerotilaceae</taxon>
        <taxon>Sphaerotilus</taxon>
    </lineage>
</organism>
<name>A0ABN6PLD0_9BURK</name>
<proteinExistence type="predicted"/>